<keyword evidence="2" id="KW-1185">Reference proteome</keyword>
<protein>
    <submittedName>
        <fullName evidence="1">DUF3791 domain-containing protein</fullName>
    </submittedName>
</protein>
<dbReference type="Pfam" id="PF12668">
    <property type="entry name" value="DUF3791"/>
    <property type="match status" value="1"/>
</dbReference>
<organism evidence="1 2">
    <name type="scientific">Anaerovorax odorimutans</name>
    <dbReference type="NCBI Taxonomy" id="109327"/>
    <lineage>
        <taxon>Bacteria</taxon>
        <taxon>Bacillati</taxon>
        <taxon>Bacillota</taxon>
        <taxon>Clostridia</taxon>
        <taxon>Peptostreptococcales</taxon>
        <taxon>Anaerovoracaceae</taxon>
        <taxon>Anaerovorax</taxon>
    </lineage>
</organism>
<evidence type="ECO:0000313" key="2">
    <source>
        <dbReference type="Proteomes" id="UP001524502"/>
    </source>
</evidence>
<evidence type="ECO:0000313" key="1">
    <source>
        <dbReference type="EMBL" id="MCQ4635978.1"/>
    </source>
</evidence>
<dbReference type="EMBL" id="JANFXK010000003">
    <property type="protein sequence ID" value="MCQ4635978.1"/>
    <property type="molecule type" value="Genomic_DNA"/>
</dbReference>
<dbReference type="Proteomes" id="UP001524502">
    <property type="component" value="Unassembled WGS sequence"/>
</dbReference>
<proteinExistence type="predicted"/>
<comment type="caution">
    <text evidence="1">The sequence shown here is derived from an EMBL/GenBank/DDBJ whole genome shotgun (WGS) entry which is preliminary data.</text>
</comment>
<name>A0ABT1RLD1_9FIRM</name>
<dbReference type="InterPro" id="IPR024269">
    <property type="entry name" value="DUF3791"/>
</dbReference>
<reference evidence="1 2" key="1">
    <citation type="submission" date="2022-06" db="EMBL/GenBank/DDBJ databases">
        <title>Isolation of gut microbiota from human fecal samples.</title>
        <authorList>
            <person name="Pamer E.G."/>
            <person name="Barat B."/>
            <person name="Waligurski E."/>
            <person name="Medina S."/>
            <person name="Paddock L."/>
            <person name="Mostad J."/>
        </authorList>
    </citation>
    <scope>NUCLEOTIDE SEQUENCE [LARGE SCALE GENOMIC DNA]</scope>
    <source>
        <strain evidence="1 2">SL.3.17</strain>
    </source>
</reference>
<gene>
    <name evidence="1" type="ORF">NE619_04505</name>
</gene>
<dbReference type="RefSeq" id="WP_256131162.1">
    <property type="nucleotide sequence ID" value="NZ_JANFXK010000003.1"/>
</dbReference>
<accession>A0ABT1RLD1</accession>
<sequence length="75" mass="8472">MKEISDEQLEFAVFCIENVAERLGIRGDAAYDLLRGKSDILKSYIIPCFGILHTQGKDYIVNDIVSYMKQEGVLS</sequence>